<protein>
    <submittedName>
        <fullName evidence="4">NAD-dependent epimerase/dehydratase family protein</fullName>
    </submittedName>
</protein>
<dbReference type="EMBL" id="JAEKMH010000005">
    <property type="protein sequence ID" value="MBJ3786837.1"/>
    <property type="molecule type" value="Genomic_DNA"/>
</dbReference>
<dbReference type="Gene3D" id="3.40.50.720">
    <property type="entry name" value="NAD(P)-binding Rossmann-like Domain"/>
    <property type="match status" value="1"/>
</dbReference>
<dbReference type="PANTHER" id="PTHR43000">
    <property type="entry name" value="DTDP-D-GLUCOSE 4,6-DEHYDRATASE-RELATED"/>
    <property type="match status" value="1"/>
</dbReference>
<evidence type="ECO:0000313" key="5">
    <source>
        <dbReference type="Proteomes" id="UP000602124"/>
    </source>
</evidence>
<reference evidence="4" key="1">
    <citation type="submission" date="2020-12" db="EMBL/GenBank/DDBJ databases">
        <title>Devosia sp. MSA67 isolated from Mo River.</title>
        <authorList>
            <person name="Ma F."/>
            <person name="Zi Z."/>
        </authorList>
    </citation>
    <scope>NUCLEOTIDE SEQUENCE</scope>
    <source>
        <strain evidence="4">MSA67</strain>
    </source>
</reference>
<proteinExistence type="inferred from homology"/>
<dbReference type="Pfam" id="PF01370">
    <property type="entry name" value="Epimerase"/>
    <property type="match status" value="1"/>
</dbReference>
<dbReference type="AlphaFoldDB" id="A0A934J2V2"/>
<dbReference type="SUPFAM" id="SSF51735">
    <property type="entry name" value="NAD(P)-binding Rossmann-fold domains"/>
    <property type="match status" value="1"/>
</dbReference>
<comment type="caution">
    <text evidence="4">The sequence shown here is derived from an EMBL/GenBank/DDBJ whole genome shotgun (WGS) entry which is preliminary data.</text>
</comment>
<evidence type="ECO:0000256" key="2">
    <source>
        <dbReference type="ARBA" id="ARBA00007637"/>
    </source>
</evidence>
<evidence type="ECO:0000256" key="1">
    <source>
        <dbReference type="ARBA" id="ARBA00005125"/>
    </source>
</evidence>
<accession>A0A934J2V2</accession>
<sequence length="401" mass="44552">MARVLVLGGDGFCGWPTALHLSAHGYEVGIVDNFSRRRIDAELGTQGLTPIASMADRLAAWKAVSGQDIEFFEVDVARDYRDLLAVIDTFMPGTIVHFAEQRAAPYSMSTPERKCYTVNNNVSGTHNLLVALVEARRDIHLVHLGTMGVYGYDAAGLEIPEGYLPVVVKGPDGTEHDRSILFPTAPGSVYHMTKSLDQLLFQFYARNDELRITDLHQGIVWGTQTKETRRDDALINRFDYDGDYGTVLNRFLMQAVVDHALTVHGTGGQTRAFIHIQDTVNCVRLAIDNPPQRGSQVKILNQIAETRQVRELAQLVATMTGAEIAFVDNPRKEAPENTLRASNATFRALGLEPIRLDDRLLEETMEIAQRFKGRYNPAIVPARSLWTKAQRPGLAPEDRGA</sequence>
<name>A0A934J2V2_9HYPH</name>
<comment type="pathway">
    <text evidence="1">Bacterial outer membrane biogenesis; LPS O-antigen biosynthesis.</text>
</comment>
<dbReference type="InterPro" id="IPR036291">
    <property type="entry name" value="NAD(P)-bd_dom_sf"/>
</dbReference>
<dbReference type="RefSeq" id="WP_198878031.1">
    <property type="nucleotide sequence ID" value="NZ_JAEKMH010000005.1"/>
</dbReference>
<gene>
    <name evidence="4" type="ORF">JEQ47_19085</name>
</gene>
<organism evidence="4 5">
    <name type="scientific">Devosia sediminis</name>
    <dbReference type="NCBI Taxonomy" id="2798801"/>
    <lineage>
        <taxon>Bacteria</taxon>
        <taxon>Pseudomonadati</taxon>
        <taxon>Pseudomonadota</taxon>
        <taxon>Alphaproteobacteria</taxon>
        <taxon>Hyphomicrobiales</taxon>
        <taxon>Devosiaceae</taxon>
        <taxon>Devosia</taxon>
    </lineage>
</organism>
<evidence type="ECO:0000259" key="3">
    <source>
        <dbReference type="Pfam" id="PF01370"/>
    </source>
</evidence>
<keyword evidence="5" id="KW-1185">Reference proteome</keyword>
<comment type="similarity">
    <text evidence="2">Belongs to the NAD(P)-dependent epimerase/dehydratase family.</text>
</comment>
<dbReference type="Proteomes" id="UP000602124">
    <property type="component" value="Unassembled WGS sequence"/>
</dbReference>
<dbReference type="InterPro" id="IPR001509">
    <property type="entry name" value="Epimerase_deHydtase"/>
</dbReference>
<dbReference type="Gene3D" id="3.90.25.10">
    <property type="entry name" value="UDP-galactose 4-epimerase, domain 1"/>
    <property type="match status" value="1"/>
</dbReference>
<evidence type="ECO:0000313" key="4">
    <source>
        <dbReference type="EMBL" id="MBJ3786837.1"/>
    </source>
</evidence>
<feature type="domain" description="NAD-dependent epimerase/dehydratase" evidence="3">
    <location>
        <begin position="4"/>
        <end position="292"/>
    </location>
</feature>